<accession>A0AAV7IPW3</accession>
<name>A0AAV7IPW3_COTGL</name>
<evidence type="ECO:0000313" key="2">
    <source>
        <dbReference type="Proteomes" id="UP000826195"/>
    </source>
</evidence>
<evidence type="ECO:0000313" key="1">
    <source>
        <dbReference type="EMBL" id="KAH0554745.1"/>
    </source>
</evidence>
<proteinExistence type="predicted"/>
<organism evidence="1 2">
    <name type="scientific">Cotesia glomerata</name>
    <name type="common">Lepidopteran parasitic wasp</name>
    <name type="synonym">Apanteles glomeratus</name>
    <dbReference type="NCBI Taxonomy" id="32391"/>
    <lineage>
        <taxon>Eukaryota</taxon>
        <taxon>Metazoa</taxon>
        <taxon>Ecdysozoa</taxon>
        <taxon>Arthropoda</taxon>
        <taxon>Hexapoda</taxon>
        <taxon>Insecta</taxon>
        <taxon>Pterygota</taxon>
        <taxon>Neoptera</taxon>
        <taxon>Endopterygota</taxon>
        <taxon>Hymenoptera</taxon>
        <taxon>Apocrita</taxon>
        <taxon>Ichneumonoidea</taxon>
        <taxon>Braconidae</taxon>
        <taxon>Microgastrinae</taxon>
        <taxon>Cotesia</taxon>
    </lineage>
</organism>
<dbReference type="AlphaFoldDB" id="A0AAV7IPW3"/>
<dbReference type="EMBL" id="JAHXZJ010001119">
    <property type="protein sequence ID" value="KAH0554745.1"/>
    <property type="molecule type" value="Genomic_DNA"/>
</dbReference>
<protein>
    <submittedName>
        <fullName evidence="1">Uncharacterized protein</fullName>
    </submittedName>
</protein>
<sequence length="83" mass="9213">MDAATCRHPNAPVDSGMPPPVWLGSHMGDRGTQHLDISKINSVVVGSQWAGPFIRALDLSDRFAEFKIVFYRLKTIRPVYSSV</sequence>
<dbReference type="Proteomes" id="UP000826195">
    <property type="component" value="Unassembled WGS sequence"/>
</dbReference>
<comment type="caution">
    <text evidence="1">The sequence shown here is derived from an EMBL/GenBank/DDBJ whole genome shotgun (WGS) entry which is preliminary data.</text>
</comment>
<gene>
    <name evidence="1" type="ORF">KQX54_012535</name>
</gene>
<keyword evidence="2" id="KW-1185">Reference proteome</keyword>
<reference evidence="1 2" key="1">
    <citation type="journal article" date="2021" name="J. Hered.">
        <title>A chromosome-level genome assembly of the parasitoid wasp, Cotesia glomerata (Hymenoptera: Braconidae).</title>
        <authorList>
            <person name="Pinto B.J."/>
            <person name="Weis J.J."/>
            <person name="Gamble T."/>
            <person name="Ode P.J."/>
            <person name="Paul R."/>
            <person name="Zaspel J.M."/>
        </authorList>
    </citation>
    <scope>NUCLEOTIDE SEQUENCE [LARGE SCALE GENOMIC DNA]</scope>
    <source>
        <strain evidence="1">CgM1</strain>
    </source>
</reference>